<organism evidence="3 4">
    <name type="scientific">Algoriphagus faecimaris</name>
    <dbReference type="NCBI Taxonomy" id="686796"/>
    <lineage>
        <taxon>Bacteria</taxon>
        <taxon>Pseudomonadati</taxon>
        <taxon>Bacteroidota</taxon>
        <taxon>Cytophagia</taxon>
        <taxon>Cytophagales</taxon>
        <taxon>Cyclobacteriaceae</taxon>
        <taxon>Algoriphagus</taxon>
    </lineage>
</organism>
<gene>
    <name evidence="3" type="ORF">SAMN04488104_10403</name>
</gene>
<protein>
    <submittedName>
        <fullName evidence="3">Uncharacterized membrane protein</fullName>
    </submittedName>
</protein>
<feature type="transmembrane region" description="Helical" evidence="2">
    <location>
        <begin position="61"/>
        <end position="88"/>
    </location>
</feature>
<feature type="coiled-coil region" evidence="1">
    <location>
        <begin position="409"/>
        <end position="437"/>
    </location>
</feature>
<keyword evidence="2" id="KW-1133">Transmembrane helix</keyword>
<name>A0A1G6W1B2_9BACT</name>
<proteinExistence type="predicted"/>
<keyword evidence="2" id="KW-0472">Membrane</keyword>
<dbReference type="InterPro" id="IPR018723">
    <property type="entry name" value="DUF2254_membrane"/>
</dbReference>
<dbReference type="OrthoDB" id="2955631at2"/>
<evidence type="ECO:0000313" key="3">
    <source>
        <dbReference type="EMBL" id="SDD59503.1"/>
    </source>
</evidence>
<evidence type="ECO:0000256" key="2">
    <source>
        <dbReference type="SAM" id="Phobius"/>
    </source>
</evidence>
<feature type="transmembrane region" description="Helical" evidence="2">
    <location>
        <begin position="108"/>
        <end position="127"/>
    </location>
</feature>
<keyword evidence="1" id="KW-0175">Coiled coil</keyword>
<feature type="transmembrane region" description="Helical" evidence="2">
    <location>
        <begin position="139"/>
        <end position="159"/>
    </location>
</feature>
<dbReference type="AlphaFoldDB" id="A0A1G6W1B2"/>
<reference evidence="4" key="1">
    <citation type="submission" date="2016-10" db="EMBL/GenBank/DDBJ databases">
        <authorList>
            <person name="Varghese N."/>
            <person name="Submissions S."/>
        </authorList>
    </citation>
    <scope>NUCLEOTIDE SEQUENCE [LARGE SCALE GENOMIC DNA]</scope>
    <source>
        <strain evidence="4">DSM 23095</strain>
    </source>
</reference>
<evidence type="ECO:0000256" key="1">
    <source>
        <dbReference type="SAM" id="Coils"/>
    </source>
</evidence>
<sequence length="439" mass="49679">MKKLLFFWNELKASFWFIPVLLIFFSIALSVGMVYVDSLIQIDQKGILRFFFVQNLDSARSILTTISGAMIGVAGTVFSVTLVALTLASSQFGPRLIKNFMYIRLNQVVLGAYISTYLYCLLVLNSIKDQQDYTFIPSLAILMAILATVVNIILLIVFIHQIAISIQADKVVSDISDFIAIQVKTLFPEKMGNEPDNPEALDIKKILVSYPKTFLIESPKSGYLQYADSENLMGIISQEDLVLELNNRPGSYLVEGKELGKIYSKEELKENTLRKIHDQFVIGKTKTAQQDLEYSIHQMVEIAARALSPGVNDPYTAISCIDNLSSTLSYLADVKFPSQYRFDQDQNLRIIADTLDFEGVMDAAFNQIRQFSIGSPAVIIRLMEALITIHFFAKRKPQQEVIVKHAEMILRMSRETIKEKNDLNDLEERAAKILNEKKE</sequence>
<dbReference type="Proteomes" id="UP000199060">
    <property type="component" value="Unassembled WGS sequence"/>
</dbReference>
<feature type="transmembrane region" description="Helical" evidence="2">
    <location>
        <begin position="15"/>
        <end position="40"/>
    </location>
</feature>
<dbReference type="Pfam" id="PF10011">
    <property type="entry name" value="DUF2254"/>
    <property type="match status" value="1"/>
</dbReference>
<dbReference type="EMBL" id="FNAC01000040">
    <property type="protein sequence ID" value="SDD59503.1"/>
    <property type="molecule type" value="Genomic_DNA"/>
</dbReference>
<keyword evidence="2" id="KW-0812">Transmembrane</keyword>
<dbReference type="RefSeq" id="WP_087940740.1">
    <property type="nucleotide sequence ID" value="NZ_FNAC01000040.1"/>
</dbReference>
<keyword evidence="4" id="KW-1185">Reference proteome</keyword>
<accession>A0A1G6W1B2</accession>
<evidence type="ECO:0000313" key="4">
    <source>
        <dbReference type="Proteomes" id="UP000199060"/>
    </source>
</evidence>
<dbReference type="STRING" id="686796.SAMN04488104_10403"/>